<sequence length="119" mass="13412">QDKKSVESTCLCFARLVDNFQHEENLLQEVASQDLLTNIQQLLVVTPPVLSSGMFIMVVRMFSLMCSNCPCLAVQLMKQNIAETLRFLLCGASNGSCQEQIELVPRSPQELYELTSLIW</sequence>
<comment type="function">
    <text evidence="2">E3 ubiquitin-protein ligase which accepts ubiquitin from an E2 ubiquitin-conjugating enzyme in the form of a thioester and then directly transfers the ubiquitin to targeted substrates.</text>
</comment>
<dbReference type="EC" id="2.3.2.26" evidence="2"/>
<evidence type="ECO:0000256" key="2">
    <source>
        <dbReference type="RuleBase" id="RU369009"/>
    </source>
</evidence>
<dbReference type="GO" id="GO:0016607">
    <property type="term" value="C:nuclear speck"/>
    <property type="evidence" value="ECO:0007669"/>
    <property type="project" value="TreeGrafter"/>
</dbReference>
<accession>Q4TAU5</accession>
<dbReference type="OrthoDB" id="271273at2759"/>
<dbReference type="PANTHER" id="PTHR45670:SF13">
    <property type="entry name" value="E3 UBIQUITIN-PROTEIN LIGASE TRIP12"/>
    <property type="match status" value="1"/>
</dbReference>
<dbReference type="GO" id="GO:0061630">
    <property type="term" value="F:ubiquitin protein ligase activity"/>
    <property type="evidence" value="ECO:0007669"/>
    <property type="project" value="UniProtKB-UniRule"/>
</dbReference>
<dbReference type="PANTHER" id="PTHR45670">
    <property type="entry name" value="E3 UBIQUITIN-PROTEIN LIGASE TRIP12"/>
    <property type="match status" value="1"/>
</dbReference>
<comment type="caution">
    <text evidence="3">The sequence shown here is derived from an EMBL/GenBank/DDBJ whole genome shotgun (WGS) entry which is preliminary data.</text>
</comment>
<organism evidence="3">
    <name type="scientific">Tetraodon nigroviridis</name>
    <name type="common">Spotted green pufferfish</name>
    <name type="synonym">Chelonodon nigroviridis</name>
    <dbReference type="NCBI Taxonomy" id="99883"/>
    <lineage>
        <taxon>Eukaryota</taxon>
        <taxon>Metazoa</taxon>
        <taxon>Chordata</taxon>
        <taxon>Craniata</taxon>
        <taxon>Vertebrata</taxon>
        <taxon>Euteleostomi</taxon>
        <taxon>Actinopterygii</taxon>
        <taxon>Neopterygii</taxon>
        <taxon>Teleostei</taxon>
        <taxon>Neoteleostei</taxon>
        <taxon>Acanthomorphata</taxon>
        <taxon>Eupercaria</taxon>
        <taxon>Tetraodontiformes</taxon>
        <taxon>Tetradontoidea</taxon>
        <taxon>Tetraodontidae</taxon>
        <taxon>Tetraodon</taxon>
    </lineage>
</organism>
<dbReference type="GO" id="GO:0000209">
    <property type="term" value="P:protein polyubiquitination"/>
    <property type="evidence" value="ECO:0007669"/>
    <property type="project" value="TreeGrafter"/>
</dbReference>
<dbReference type="KEGG" id="tng:GSTEN00004044G001"/>
<dbReference type="InterPro" id="IPR045322">
    <property type="entry name" value="HECTD1/TRIP12-like"/>
</dbReference>
<dbReference type="AlphaFoldDB" id="Q4TAU5"/>
<keyword evidence="1 2" id="KW-0808">Transferase</keyword>
<gene>
    <name evidence="3" type="ORF">GSTENG00004044001</name>
</gene>
<protein>
    <recommendedName>
        <fullName evidence="2">E3 ubiquitin-protein ligase</fullName>
        <ecNumber evidence="2">2.3.2.26</ecNumber>
    </recommendedName>
</protein>
<feature type="non-terminal residue" evidence="3">
    <location>
        <position position="1"/>
    </location>
</feature>
<reference evidence="3" key="1">
    <citation type="journal article" date="2004" name="Nature">
        <title>Genome duplication in the teleost fish Tetraodon nigroviridis reveals the early vertebrate proto-karyotype.</title>
        <authorList>
            <person name="Jaillon O."/>
            <person name="Aury J.-M."/>
            <person name="Brunet F."/>
            <person name="Petit J.-L."/>
            <person name="Stange-Thomann N."/>
            <person name="Mauceli E."/>
            <person name="Bouneau L."/>
            <person name="Fischer C."/>
            <person name="Ozouf-Costaz C."/>
            <person name="Bernot A."/>
            <person name="Nicaud S."/>
            <person name="Jaffe D."/>
            <person name="Fisher S."/>
            <person name="Lutfalla G."/>
            <person name="Dossat C."/>
            <person name="Segurens B."/>
            <person name="Dasilva C."/>
            <person name="Salanoubat M."/>
            <person name="Levy M."/>
            <person name="Boudet N."/>
            <person name="Castellano S."/>
            <person name="Anthouard V."/>
            <person name="Jubin C."/>
            <person name="Castelli V."/>
            <person name="Katinka M."/>
            <person name="Vacherie B."/>
            <person name="Biemont C."/>
            <person name="Skalli Z."/>
            <person name="Cattolico L."/>
            <person name="Poulain J."/>
            <person name="De Berardinis V."/>
            <person name="Cruaud C."/>
            <person name="Duprat S."/>
            <person name="Brottier P."/>
            <person name="Coutanceau J.-P."/>
            <person name="Gouzy J."/>
            <person name="Parra G."/>
            <person name="Lardier G."/>
            <person name="Chapple C."/>
            <person name="McKernan K.J."/>
            <person name="McEwan P."/>
            <person name="Bosak S."/>
            <person name="Kellis M."/>
            <person name="Volff J.-N."/>
            <person name="Guigo R."/>
            <person name="Zody M.C."/>
            <person name="Mesirov J."/>
            <person name="Lindblad-Toh K."/>
            <person name="Birren B."/>
            <person name="Nusbaum C."/>
            <person name="Kahn D."/>
            <person name="Robinson-Rechavi M."/>
            <person name="Laudet V."/>
            <person name="Schachter V."/>
            <person name="Quetier F."/>
            <person name="Saurin W."/>
            <person name="Scarpelli C."/>
            <person name="Wincker P."/>
            <person name="Lander E.S."/>
            <person name="Weissenbach J."/>
            <person name="Roest Crollius H."/>
        </authorList>
    </citation>
    <scope>NUCLEOTIDE SEQUENCE [LARGE SCALE GENOMIC DNA]</scope>
</reference>
<name>Q4TAU5_TETNG</name>
<comment type="similarity">
    <text evidence="2">Belongs to the UPL family. K-HECT subfamily.</text>
</comment>
<dbReference type="GO" id="GO:0043161">
    <property type="term" value="P:proteasome-mediated ubiquitin-dependent protein catabolic process"/>
    <property type="evidence" value="ECO:0007669"/>
    <property type="project" value="TreeGrafter"/>
</dbReference>
<dbReference type="GO" id="GO:0006974">
    <property type="term" value="P:DNA damage response"/>
    <property type="evidence" value="ECO:0007669"/>
    <property type="project" value="TreeGrafter"/>
</dbReference>
<feature type="non-terminal residue" evidence="3">
    <location>
        <position position="119"/>
    </location>
</feature>
<keyword evidence="2" id="KW-0833">Ubl conjugation pathway</keyword>
<comment type="catalytic activity">
    <reaction evidence="2">
        <text>S-ubiquitinyl-[E2 ubiquitin-conjugating enzyme]-L-cysteine + [acceptor protein]-L-lysine = [E2 ubiquitin-conjugating enzyme]-L-cysteine + N(6)-ubiquitinyl-[acceptor protein]-L-lysine.</text>
        <dbReference type="EC" id="2.3.2.26"/>
    </reaction>
</comment>
<dbReference type="EMBL" id="CAAE01007254">
    <property type="protein sequence ID" value="CAF89987.1"/>
    <property type="molecule type" value="Genomic_DNA"/>
</dbReference>
<reference evidence="3" key="2">
    <citation type="submission" date="2004-02" db="EMBL/GenBank/DDBJ databases">
        <authorList>
            <consortium name="Genoscope"/>
            <consortium name="Whitehead Institute Centre for Genome Research"/>
        </authorList>
    </citation>
    <scope>NUCLEOTIDE SEQUENCE</scope>
</reference>
<dbReference type="UniPathway" id="UPA00143"/>
<evidence type="ECO:0000256" key="1">
    <source>
        <dbReference type="ARBA" id="ARBA00022679"/>
    </source>
</evidence>
<proteinExistence type="inferred from homology"/>
<comment type="pathway">
    <text evidence="2">Protein modification; protein ubiquitination.</text>
</comment>
<evidence type="ECO:0000313" key="3">
    <source>
        <dbReference type="EMBL" id="CAF89987.1"/>
    </source>
</evidence>